<comment type="caution">
    <text evidence="2">The sequence shown here is derived from an EMBL/GenBank/DDBJ whole genome shotgun (WGS) entry which is preliminary data.</text>
</comment>
<dbReference type="Proteomes" id="UP000326396">
    <property type="component" value="Linkage Group LG14"/>
</dbReference>
<evidence type="ECO:0000256" key="1">
    <source>
        <dbReference type="SAM" id="MobiDB-lite"/>
    </source>
</evidence>
<accession>A0A5N6P5A3</accession>
<dbReference type="AlphaFoldDB" id="A0A5N6P5A3"/>
<dbReference type="PANTHER" id="PTHR11439:SF450">
    <property type="entry name" value="REVERSE TRANSCRIPTASE TY1_COPIA-TYPE DOMAIN-CONTAINING PROTEIN"/>
    <property type="match status" value="1"/>
</dbReference>
<name>A0A5N6P5A3_9ASTR</name>
<dbReference type="PANTHER" id="PTHR11439">
    <property type="entry name" value="GAG-POL-RELATED RETROTRANSPOSON"/>
    <property type="match status" value="1"/>
</dbReference>
<feature type="region of interest" description="Disordered" evidence="1">
    <location>
        <begin position="69"/>
        <end position="89"/>
    </location>
</feature>
<reference evidence="2 3" key="1">
    <citation type="submission" date="2019-05" db="EMBL/GenBank/DDBJ databases">
        <title>Mikania micrantha, genome provides insights into the molecular mechanism of rapid growth.</title>
        <authorList>
            <person name="Liu B."/>
        </authorList>
    </citation>
    <scope>NUCLEOTIDE SEQUENCE [LARGE SCALE GENOMIC DNA]</scope>
    <source>
        <strain evidence="2">NLD-2019</strain>
        <tissue evidence="2">Leaf</tissue>
    </source>
</reference>
<proteinExistence type="predicted"/>
<evidence type="ECO:0008006" key="4">
    <source>
        <dbReference type="Google" id="ProtNLM"/>
    </source>
</evidence>
<dbReference type="OrthoDB" id="1931513at2759"/>
<keyword evidence="3" id="KW-1185">Reference proteome</keyword>
<gene>
    <name evidence="2" type="ORF">E3N88_12359</name>
</gene>
<sequence length="230" mass="24739">MASTGCNDEKEVCCAGAYRLAWAFMPGVTRGRSQIGRLFCVPRASPVEGTPGQAARTSCFKKSDVEASLNEEKEKGRPPLSSVPLPLPPRLPSQHHVVVASLFRSTDDGTGPTTGFNSTMGTCCSRLQNDDDDGNKLLTGFTGIIAIQDVLTQFHMEGAKDVTTPISTTEPFILHGPSPLANATLYRRLVGSLLYLAFTHPNISFAINKLSQFMHAPPKPIGKFSKVSFG</sequence>
<evidence type="ECO:0000313" key="3">
    <source>
        <dbReference type="Proteomes" id="UP000326396"/>
    </source>
</evidence>
<protein>
    <recommendedName>
        <fullName evidence="4">Reverse transcriptase Ty1/copia-type domain-containing protein</fullName>
    </recommendedName>
</protein>
<evidence type="ECO:0000313" key="2">
    <source>
        <dbReference type="EMBL" id="KAD5960887.1"/>
    </source>
</evidence>
<dbReference type="EMBL" id="SZYD01000006">
    <property type="protein sequence ID" value="KAD5960887.1"/>
    <property type="molecule type" value="Genomic_DNA"/>
</dbReference>
<organism evidence="2 3">
    <name type="scientific">Mikania micrantha</name>
    <name type="common">bitter vine</name>
    <dbReference type="NCBI Taxonomy" id="192012"/>
    <lineage>
        <taxon>Eukaryota</taxon>
        <taxon>Viridiplantae</taxon>
        <taxon>Streptophyta</taxon>
        <taxon>Embryophyta</taxon>
        <taxon>Tracheophyta</taxon>
        <taxon>Spermatophyta</taxon>
        <taxon>Magnoliopsida</taxon>
        <taxon>eudicotyledons</taxon>
        <taxon>Gunneridae</taxon>
        <taxon>Pentapetalae</taxon>
        <taxon>asterids</taxon>
        <taxon>campanulids</taxon>
        <taxon>Asterales</taxon>
        <taxon>Asteraceae</taxon>
        <taxon>Asteroideae</taxon>
        <taxon>Heliantheae alliance</taxon>
        <taxon>Eupatorieae</taxon>
        <taxon>Mikania</taxon>
    </lineage>
</organism>